<organism evidence="1 2">
    <name type="scientific">Jeotgalicoccus nanhaiensis</name>
    <dbReference type="NCBI Taxonomy" id="568603"/>
    <lineage>
        <taxon>Bacteria</taxon>
        <taxon>Bacillati</taxon>
        <taxon>Bacillota</taxon>
        <taxon>Bacilli</taxon>
        <taxon>Bacillales</taxon>
        <taxon>Staphylococcaceae</taxon>
        <taxon>Jeotgalicoccus</taxon>
    </lineage>
</organism>
<comment type="caution">
    <text evidence="1">The sequence shown here is derived from an EMBL/GenBank/DDBJ whole genome shotgun (WGS) entry which is preliminary data.</text>
</comment>
<dbReference type="Proteomes" id="UP000647980">
    <property type="component" value="Unassembled WGS sequence"/>
</dbReference>
<proteinExistence type="predicted"/>
<dbReference type="RefSeq" id="WP_135097029.1">
    <property type="nucleotide sequence ID" value="NZ_JADGLW010000002.1"/>
</dbReference>
<dbReference type="InterPro" id="IPR042099">
    <property type="entry name" value="ANL_N_sf"/>
</dbReference>
<dbReference type="InterPro" id="IPR053158">
    <property type="entry name" value="CapK_Type1_Caps_Biosynth"/>
</dbReference>
<evidence type="ECO:0000313" key="1">
    <source>
        <dbReference type="EMBL" id="MBF0753493.1"/>
    </source>
</evidence>
<name>A0ABR9XWW2_9STAP</name>
<protein>
    <submittedName>
        <fullName evidence="1">Phenylacetate--CoA ligase family protein</fullName>
    </submittedName>
</protein>
<sequence length="421" mass="49006">MNIRKTAFELLKKNEYQIITDKYNEIKANIHNPSPINNEKLNKFIKFAIENSFYYQNLKVNKISEFPVLTKEILKLNMENIITVDKNKLQDYPFMTTSGSYGTPFKFYVNQNKRYSQQAEVLYFGLLSNFDIGTKHIYCRAINPNLKNQLIKNQYVLKPEKIDKEWIINAIKYIQKVKPEVIISYPTVLNNIAVFMKKYKTPIRGVEGIITIGESMTEEARKNITDSFGVEPYSRYSTEELGVLGNNYGSGSHMLINQVNYLIEVLDDNNTPVKENEVGKVVVTDFNSHITPLIRYDTGDLARVKSYKEGLVYEIDNLEGRKIETIYTTKGTPLTPFVINSLLRTYEDVVQFQFIQYSQDEYEMKILPIDVNNHVSYESVYEELKNILGKDSRIKLNIVSEIETLRSGKRPYIINLYRKEQ</sequence>
<accession>A0ABR9XWW2</accession>
<dbReference type="EMBL" id="JADGLW010000002">
    <property type="protein sequence ID" value="MBF0753493.1"/>
    <property type="molecule type" value="Genomic_DNA"/>
</dbReference>
<evidence type="ECO:0000313" key="2">
    <source>
        <dbReference type="Proteomes" id="UP000647980"/>
    </source>
</evidence>
<reference evidence="1 2" key="1">
    <citation type="submission" date="2020-10" db="EMBL/GenBank/DDBJ databases">
        <title>Mouse Oral microbiota.</title>
        <authorList>
            <person name="Joseph S."/>
            <person name="Aduse-Opoku J."/>
        </authorList>
    </citation>
    <scope>NUCLEOTIDE SEQUENCE [LARGE SCALE GENOMIC DNA]</scope>
    <source>
        <strain evidence="1 2">19428wE5_W307</strain>
    </source>
</reference>
<dbReference type="PANTHER" id="PTHR36932">
    <property type="entry name" value="CAPSULAR POLYSACCHARIDE BIOSYNTHESIS PROTEIN"/>
    <property type="match status" value="1"/>
</dbReference>
<gene>
    <name evidence="1" type="ORF">IR135_04350</name>
</gene>
<keyword evidence="2" id="KW-1185">Reference proteome</keyword>
<dbReference type="GO" id="GO:0016874">
    <property type="term" value="F:ligase activity"/>
    <property type="evidence" value="ECO:0007669"/>
    <property type="project" value="UniProtKB-KW"/>
</dbReference>
<dbReference type="SUPFAM" id="SSF56801">
    <property type="entry name" value="Acetyl-CoA synthetase-like"/>
    <property type="match status" value="1"/>
</dbReference>
<keyword evidence="1" id="KW-0436">Ligase</keyword>
<dbReference type="Gene3D" id="3.40.50.12780">
    <property type="entry name" value="N-terminal domain of ligase-like"/>
    <property type="match status" value="1"/>
</dbReference>
<dbReference type="PANTHER" id="PTHR36932:SF1">
    <property type="entry name" value="CAPSULAR POLYSACCHARIDE BIOSYNTHESIS PROTEIN"/>
    <property type="match status" value="1"/>
</dbReference>